<keyword evidence="8" id="KW-0170">Cobalt</keyword>
<dbReference type="SUPFAM" id="SSF47644">
    <property type="entry name" value="Methionine synthase domain"/>
    <property type="match status" value="1"/>
</dbReference>
<dbReference type="InterPro" id="IPR011822">
    <property type="entry name" value="MetH"/>
</dbReference>
<dbReference type="Pfam" id="PF02607">
    <property type="entry name" value="B12-binding_2"/>
    <property type="match status" value="1"/>
</dbReference>
<evidence type="ECO:0000256" key="3">
    <source>
        <dbReference type="ARBA" id="ARBA00022628"/>
    </source>
</evidence>
<dbReference type="PROSITE" id="PS50974">
    <property type="entry name" value="ADOMET_ACTIVATION"/>
    <property type="match status" value="1"/>
</dbReference>
<gene>
    <name evidence="17" type="ORF">HNQ99_001924</name>
</gene>
<evidence type="ECO:0000256" key="10">
    <source>
        <dbReference type="PIRSR" id="PIRSR000381-1"/>
    </source>
</evidence>
<feature type="binding site" evidence="11">
    <location>
        <position position="511"/>
    </location>
    <ligand>
        <name>methylcob(III)alamin</name>
        <dbReference type="ChEBI" id="CHEBI:28115"/>
    </ligand>
</feature>
<organism evidence="17 18">
    <name type="scientific">Rhizorhapis suberifaciens</name>
    <name type="common">corky root of lettuce</name>
    <dbReference type="NCBI Taxonomy" id="13656"/>
    <lineage>
        <taxon>Bacteria</taxon>
        <taxon>Pseudomonadati</taxon>
        <taxon>Pseudomonadota</taxon>
        <taxon>Alphaproteobacteria</taxon>
        <taxon>Sphingomonadales</taxon>
        <taxon>Sphingomonadaceae</taxon>
        <taxon>Rhizorhapis</taxon>
    </lineage>
</organism>
<dbReference type="GO" id="GO:0032259">
    <property type="term" value="P:methylation"/>
    <property type="evidence" value="ECO:0007669"/>
    <property type="project" value="UniProtKB-KW"/>
</dbReference>
<evidence type="ECO:0000256" key="5">
    <source>
        <dbReference type="ARBA" id="ARBA00022691"/>
    </source>
</evidence>
<dbReference type="InterPro" id="IPR036594">
    <property type="entry name" value="Meth_synthase_dom"/>
</dbReference>
<comment type="similarity">
    <text evidence="1">Belongs to the vitamin-B12 dependent methionine synthase family.</text>
</comment>
<evidence type="ECO:0000256" key="1">
    <source>
        <dbReference type="ARBA" id="ARBA00010398"/>
    </source>
</evidence>
<dbReference type="InterPro" id="IPR037010">
    <property type="entry name" value="VitB12-dep_Met_synth_activ_sf"/>
</dbReference>
<evidence type="ECO:0000313" key="18">
    <source>
        <dbReference type="Proteomes" id="UP000575068"/>
    </source>
</evidence>
<dbReference type="GO" id="GO:0005829">
    <property type="term" value="C:cytosol"/>
    <property type="evidence" value="ECO:0007669"/>
    <property type="project" value="TreeGrafter"/>
</dbReference>
<dbReference type="Pfam" id="PF02310">
    <property type="entry name" value="B12-binding"/>
    <property type="match status" value="1"/>
</dbReference>
<dbReference type="SMART" id="SM01018">
    <property type="entry name" value="B12-binding_2"/>
    <property type="match status" value="1"/>
</dbReference>
<feature type="domain" description="B12-binding N-terminal" evidence="16">
    <location>
        <begin position="300"/>
        <end position="394"/>
    </location>
</feature>
<dbReference type="Pfam" id="PF00809">
    <property type="entry name" value="Pterin_bind"/>
    <property type="match status" value="1"/>
</dbReference>
<evidence type="ECO:0000256" key="8">
    <source>
        <dbReference type="ARBA" id="ARBA00023285"/>
    </source>
</evidence>
<dbReference type="InterPro" id="IPR004223">
    <property type="entry name" value="VitB12-dep_Met_synth_activ_dom"/>
</dbReference>
<dbReference type="GO" id="GO:0050667">
    <property type="term" value="P:homocysteine metabolic process"/>
    <property type="evidence" value="ECO:0007669"/>
    <property type="project" value="TreeGrafter"/>
</dbReference>
<comment type="caution">
    <text evidence="17">The sequence shown here is derived from an EMBL/GenBank/DDBJ whole genome shotgun (WGS) entry which is preliminary data.</text>
</comment>
<accession>A0A840HUC2</accession>
<evidence type="ECO:0000256" key="2">
    <source>
        <dbReference type="ARBA" id="ARBA00022603"/>
    </source>
</evidence>
<evidence type="ECO:0000259" key="16">
    <source>
        <dbReference type="PROSITE" id="PS51337"/>
    </source>
</evidence>
<dbReference type="Proteomes" id="UP000575068">
    <property type="component" value="Unassembled WGS sequence"/>
</dbReference>
<name>A0A840HUC2_9SPHN</name>
<protein>
    <recommendedName>
        <fullName evidence="9">Methionine synthase</fullName>
        <ecNumber evidence="9">2.1.1.13</ecNumber>
    </recommendedName>
</protein>
<feature type="domain" description="AdoMet activation" evidence="14">
    <location>
        <begin position="547"/>
        <end position="866"/>
    </location>
</feature>
<dbReference type="PROSITE" id="PS51337">
    <property type="entry name" value="B12_BINDING_NTER"/>
    <property type="match status" value="1"/>
</dbReference>
<dbReference type="FunFam" id="3.40.50.280:FF:000001">
    <property type="entry name" value="Methionine synthase"/>
    <property type="match status" value="1"/>
</dbReference>
<dbReference type="InterPro" id="IPR003759">
    <property type="entry name" value="Cbl-bd_cap"/>
</dbReference>
<dbReference type="PROSITE" id="PS50972">
    <property type="entry name" value="PTERIN_BINDING"/>
    <property type="match status" value="1"/>
</dbReference>
<evidence type="ECO:0000256" key="9">
    <source>
        <dbReference type="NCBIfam" id="TIGR02082"/>
    </source>
</evidence>
<evidence type="ECO:0000259" key="14">
    <source>
        <dbReference type="PROSITE" id="PS50974"/>
    </source>
</evidence>
<dbReference type="NCBIfam" id="TIGR02082">
    <property type="entry name" value="metH"/>
    <property type="match status" value="1"/>
</dbReference>
<dbReference type="SUPFAM" id="SSF51717">
    <property type="entry name" value="Dihydropteroate synthetase-like"/>
    <property type="match status" value="1"/>
</dbReference>
<feature type="binding site" evidence="11">
    <location>
        <position position="777"/>
    </location>
    <ligand>
        <name>S-adenosyl-L-methionine</name>
        <dbReference type="ChEBI" id="CHEBI:59789"/>
    </ligand>
</feature>
<dbReference type="Gene3D" id="3.10.196.10">
    <property type="entry name" value="Vitamin B12-dependent methionine synthase, activation domain"/>
    <property type="match status" value="1"/>
</dbReference>
<dbReference type="RefSeq" id="WP_184475410.1">
    <property type="nucleotide sequence ID" value="NZ_JACHOV010000006.1"/>
</dbReference>
<dbReference type="CDD" id="cd02069">
    <property type="entry name" value="methionine_synthase_B12_BD"/>
    <property type="match status" value="1"/>
</dbReference>
<reference evidence="17 18" key="1">
    <citation type="submission" date="2020-08" db="EMBL/GenBank/DDBJ databases">
        <title>Genomic Encyclopedia of Type Strains, Phase IV (KMG-IV): sequencing the most valuable type-strain genomes for metagenomic binning, comparative biology and taxonomic classification.</title>
        <authorList>
            <person name="Goeker M."/>
        </authorList>
    </citation>
    <scope>NUCLEOTIDE SEQUENCE [LARGE SCALE GENOMIC DNA]</scope>
    <source>
        <strain evidence="17 18">DSM 7465</strain>
    </source>
</reference>
<dbReference type="InterPro" id="IPR011005">
    <property type="entry name" value="Dihydropteroate_synth-like_sf"/>
</dbReference>
<dbReference type="InterPro" id="IPR036724">
    <property type="entry name" value="Cobalamin-bd_sf"/>
</dbReference>
<evidence type="ECO:0000256" key="11">
    <source>
        <dbReference type="PIRSR" id="PIRSR000381-2"/>
    </source>
</evidence>
<dbReference type="PIRSF" id="PIRSF000381">
    <property type="entry name" value="MetH"/>
    <property type="match status" value="1"/>
</dbReference>
<dbReference type="Gene3D" id="3.20.20.20">
    <property type="entry name" value="Dihydropteroate synthase-like"/>
    <property type="match status" value="1"/>
</dbReference>
<dbReference type="InterPro" id="IPR006158">
    <property type="entry name" value="Cobalamin-bd"/>
</dbReference>
<evidence type="ECO:0000256" key="4">
    <source>
        <dbReference type="ARBA" id="ARBA00022679"/>
    </source>
</evidence>
<feature type="binding site" evidence="11">
    <location>
        <position position="596"/>
    </location>
    <ligand>
        <name>S-adenosyl-L-methionine</name>
        <dbReference type="ChEBI" id="CHEBI:59789"/>
    </ligand>
</feature>
<dbReference type="Gene3D" id="1.10.1240.10">
    <property type="entry name" value="Methionine synthase domain"/>
    <property type="match status" value="1"/>
</dbReference>
<feature type="binding site" evidence="11">
    <location>
        <position position="344"/>
    </location>
    <ligand>
        <name>methylcob(III)alamin</name>
        <dbReference type="ChEBI" id="CHEBI:28115"/>
    </ligand>
</feature>
<keyword evidence="5 11" id="KW-0949">S-adenosyl-L-methionine</keyword>
<dbReference type="SUPFAM" id="SSF52242">
    <property type="entry name" value="Cobalamin (vitamin B12)-binding domain"/>
    <property type="match status" value="1"/>
</dbReference>
<feature type="domain" description="Pterin-binding" evidence="13">
    <location>
        <begin position="9"/>
        <end position="269"/>
    </location>
</feature>
<keyword evidence="3 10" id="KW-0846">Cobalamin</keyword>
<evidence type="ECO:0000256" key="7">
    <source>
        <dbReference type="ARBA" id="ARBA00022737"/>
    </source>
</evidence>
<evidence type="ECO:0000256" key="12">
    <source>
        <dbReference type="PROSITE-ProRule" id="PRU00346"/>
    </source>
</evidence>
<dbReference type="InterPro" id="IPR050554">
    <property type="entry name" value="Met_Synthase/Corrinoid"/>
</dbReference>
<dbReference type="AlphaFoldDB" id="A0A840HUC2"/>
<dbReference type="PANTHER" id="PTHR45833">
    <property type="entry name" value="METHIONINE SYNTHASE"/>
    <property type="match status" value="1"/>
</dbReference>
<dbReference type="FunFam" id="3.20.20.20:FF:000002">
    <property type="entry name" value="Methionine synthase"/>
    <property type="match status" value="1"/>
</dbReference>
<dbReference type="SUPFAM" id="SSF56507">
    <property type="entry name" value="Methionine synthase activation domain-like"/>
    <property type="match status" value="1"/>
</dbReference>
<dbReference type="InterPro" id="IPR000489">
    <property type="entry name" value="Pterin-binding_dom"/>
</dbReference>
<feature type="binding site" description="axial binding residue" evidence="10">
    <location>
        <position position="410"/>
    </location>
    <ligand>
        <name>methylcob(III)alamin</name>
        <dbReference type="ChEBI" id="CHEBI:28115"/>
    </ligand>
    <ligandPart>
        <name>Co</name>
        <dbReference type="ChEBI" id="CHEBI:27638"/>
    </ligandPart>
</feature>
<evidence type="ECO:0000313" key="17">
    <source>
        <dbReference type="EMBL" id="MBB4641615.1"/>
    </source>
</evidence>
<dbReference type="GO" id="GO:0008270">
    <property type="term" value="F:zinc ion binding"/>
    <property type="evidence" value="ECO:0007669"/>
    <property type="project" value="InterPro"/>
</dbReference>
<dbReference type="EMBL" id="JACHOV010000006">
    <property type="protein sequence ID" value="MBB4641615.1"/>
    <property type="molecule type" value="Genomic_DNA"/>
</dbReference>
<dbReference type="GO" id="GO:0046653">
    <property type="term" value="P:tetrahydrofolate metabolic process"/>
    <property type="evidence" value="ECO:0007669"/>
    <property type="project" value="TreeGrafter"/>
</dbReference>
<feature type="binding site" evidence="11">
    <location>
        <begin position="407"/>
        <end position="411"/>
    </location>
    <ligand>
        <name>methylcob(III)alamin</name>
        <dbReference type="ChEBI" id="CHEBI:28115"/>
    </ligand>
</feature>
<dbReference type="Gene3D" id="1.10.288.10">
    <property type="entry name" value="Cobalamin-dependent Methionine Synthase, domain 2"/>
    <property type="match status" value="1"/>
</dbReference>
<dbReference type="Gene3D" id="3.40.50.280">
    <property type="entry name" value="Cobalamin-binding domain"/>
    <property type="match status" value="1"/>
</dbReference>
<feature type="domain" description="B12-binding" evidence="15">
    <location>
        <begin position="397"/>
        <end position="532"/>
    </location>
</feature>
<keyword evidence="6 10" id="KW-0479">Metal-binding</keyword>
<dbReference type="CDD" id="cd00740">
    <property type="entry name" value="MeTr"/>
    <property type="match status" value="1"/>
</dbReference>
<dbReference type="GO" id="GO:0031419">
    <property type="term" value="F:cobalamin binding"/>
    <property type="evidence" value="ECO:0007669"/>
    <property type="project" value="UniProtKB-KW"/>
</dbReference>
<keyword evidence="7" id="KW-0677">Repeat</keyword>
<evidence type="ECO:0000259" key="15">
    <source>
        <dbReference type="PROSITE" id="PS51332"/>
    </source>
</evidence>
<evidence type="ECO:0000256" key="6">
    <source>
        <dbReference type="ARBA" id="ARBA00022723"/>
    </source>
</evidence>
<dbReference type="PANTHER" id="PTHR45833:SF1">
    <property type="entry name" value="METHIONINE SYNTHASE"/>
    <property type="match status" value="1"/>
</dbReference>
<feature type="binding site" evidence="11">
    <location>
        <begin position="832"/>
        <end position="833"/>
    </location>
    <ligand>
        <name>S-adenosyl-L-methionine</name>
        <dbReference type="ChEBI" id="CHEBI:59789"/>
    </ligand>
</feature>
<dbReference type="PROSITE" id="PS51332">
    <property type="entry name" value="B12_BINDING"/>
    <property type="match status" value="1"/>
</dbReference>
<sequence>MNQQTTAIFVNVGERTNVTGSAKFKKLIMADDYTAAVEIARQQVENGAQIIDVNMDEGLLDAEHAMTTFLKLIAAEPDIARVPIMVDSSKWSVIEAGLKCVSGKPIVNSISMKEGEDAFLEHARKVMAYGAAVVVMAFDEKGQADTRERKIEICERAYKLLTDIGFPPEDIIFDPNIFAVATGIEEHNNYGVDFIEAAREIRQRCPHVHISGGLSNLSFSFRGNEPVRRAMHSVFLYHAIPAGMDMGIVNAGQLDVYDTIDPELREACEDVILNRRTDATERLITLAEKFRGTDAAAEKAAEEWRGWAVSKRLEHALVKGIDAFVVEDTEEARLVAARPIEVIEGPLMDGMNVVGDLFGSGKMFLPQVVKSARVMKKAVAHLLPYIEAEKDQNARGKGRIVMATVKGDVHDIGKNIVGVVLQCNGFEIIDLGVMVAWTDILKAANENDADMIGLSGLITPSLDEMVTVAQEMQRAGMDMPLLIGGATTSKVHTALRISPAYTGPVVHVLDASRAVGVASTLVSETQRDPFVVKVAEEYEDVRRSRANKGQSELVTLEEARANAFTIDPALKPASPKQPGLHVYPEWDLADLRDYIDWTPFFRAWELAGNYPAILDDAIIGESARSLFDDAQKMLDQIIKEKWLTAKGVAALWPCRREDDDVLIEVGGKEVRMPFLRQQIRKREGRANMCLADFIAPEYDWIGGFAVTAGHGIEPHLARFKAAHDDYNDILLKALADRLAEAFAERMHLHVRTTLWGYAEGEQLTNEALIKEQYRGIRPAPGYPACPDHSQKPLLFDLLNATENSGITLTDHFAMLPTAAVSGFYFGHPQSEYFGVARIGRDQLEEYAVRRGVDMETAERWLRPNLD</sequence>
<dbReference type="EC" id="2.1.1.13" evidence="9"/>
<comment type="cofactor">
    <cofactor evidence="10">
        <name>methylcob(III)alamin</name>
        <dbReference type="ChEBI" id="CHEBI:28115"/>
    </cofactor>
</comment>
<keyword evidence="4 12" id="KW-0808">Transferase</keyword>
<feature type="binding site" evidence="11">
    <location>
        <position position="455"/>
    </location>
    <ligand>
        <name>methylcob(III)alamin</name>
        <dbReference type="ChEBI" id="CHEBI:28115"/>
    </ligand>
</feature>
<dbReference type="FunFam" id="1.10.1240.10:FF:000001">
    <property type="entry name" value="Methionine synthase"/>
    <property type="match status" value="1"/>
</dbReference>
<keyword evidence="18" id="KW-1185">Reference proteome</keyword>
<dbReference type="GO" id="GO:0008705">
    <property type="term" value="F:methionine synthase activity"/>
    <property type="evidence" value="ECO:0007669"/>
    <property type="project" value="UniProtKB-UniRule"/>
</dbReference>
<feature type="binding site" evidence="11">
    <location>
        <position position="459"/>
    </location>
    <ligand>
        <name>methylcob(III)alamin</name>
        <dbReference type="ChEBI" id="CHEBI:28115"/>
    </ligand>
</feature>
<proteinExistence type="inferred from homology"/>
<dbReference type="InterPro" id="IPR033706">
    <property type="entry name" value="Met_synthase_B12-bd"/>
</dbReference>
<dbReference type="Pfam" id="PF02965">
    <property type="entry name" value="Met_synt_B12"/>
    <property type="match status" value="1"/>
</dbReference>
<keyword evidence="2 12" id="KW-0489">Methyltransferase</keyword>
<evidence type="ECO:0000259" key="13">
    <source>
        <dbReference type="PROSITE" id="PS50972"/>
    </source>
</evidence>